<accession>A0A084ABH3</accession>
<evidence type="ECO:0000313" key="3">
    <source>
        <dbReference type="Proteomes" id="UP000028401"/>
    </source>
</evidence>
<feature type="transmembrane region" description="Helical" evidence="1">
    <location>
        <begin position="7"/>
        <end position="24"/>
    </location>
</feature>
<feature type="transmembrane region" description="Helical" evidence="1">
    <location>
        <begin position="44"/>
        <end position="63"/>
    </location>
</feature>
<evidence type="ECO:0000313" key="2">
    <source>
        <dbReference type="EMBL" id="KEY62652.1"/>
    </source>
</evidence>
<protein>
    <recommendedName>
        <fullName evidence="4">DUF2177 family protein</fullName>
    </recommendedName>
</protein>
<dbReference type="Pfam" id="PF09945">
    <property type="entry name" value="DUF2177"/>
    <property type="match status" value="1"/>
</dbReference>
<keyword evidence="1" id="KW-1133">Transmembrane helix</keyword>
<dbReference type="InterPro" id="IPR018687">
    <property type="entry name" value="DUF2177_membr"/>
</dbReference>
<keyword evidence="1" id="KW-0472">Membrane</keyword>
<gene>
    <name evidence="2" type="ORF">U725_01177</name>
</gene>
<dbReference type="EMBL" id="AZSI01000028">
    <property type="protein sequence ID" value="KEY62652.1"/>
    <property type="molecule type" value="Genomic_DNA"/>
</dbReference>
<feature type="transmembrane region" description="Helical" evidence="1">
    <location>
        <begin position="109"/>
        <end position="127"/>
    </location>
</feature>
<dbReference type="PATRIC" id="fig|1415168.3.peg.1257"/>
<comment type="caution">
    <text evidence="2">The sequence shown here is derived from an EMBL/GenBank/DDBJ whole genome shotgun (WGS) entry which is preliminary data.</text>
</comment>
<dbReference type="Proteomes" id="UP000028401">
    <property type="component" value="Unassembled WGS sequence"/>
</dbReference>
<feature type="transmembrane region" description="Helical" evidence="1">
    <location>
        <begin position="70"/>
        <end position="89"/>
    </location>
</feature>
<dbReference type="AlphaFoldDB" id="A0A084ABH3"/>
<evidence type="ECO:0008006" key="4">
    <source>
        <dbReference type="Google" id="ProtNLM"/>
    </source>
</evidence>
<evidence type="ECO:0000256" key="1">
    <source>
        <dbReference type="SAM" id="Phobius"/>
    </source>
</evidence>
<name>A0A084ABH3_LACLC</name>
<organism evidence="2 3">
    <name type="scientific">Lactococcus cremoris subsp. cremoris GE214</name>
    <dbReference type="NCBI Taxonomy" id="1415168"/>
    <lineage>
        <taxon>Bacteria</taxon>
        <taxon>Bacillati</taxon>
        <taxon>Bacillota</taxon>
        <taxon>Bacilli</taxon>
        <taxon>Lactobacillales</taxon>
        <taxon>Streptococcaceae</taxon>
        <taxon>Lactococcus</taxon>
        <taxon>Lactococcus cremoris subsp. cremoris</taxon>
    </lineage>
</organism>
<dbReference type="GeneID" id="61109460"/>
<dbReference type="RefSeq" id="WP_021037242.1">
    <property type="nucleotide sequence ID" value="NZ_AZSI01000028.1"/>
</dbReference>
<reference evidence="2 3" key="1">
    <citation type="submission" date="2014-06" db="EMBL/GenBank/DDBJ databases">
        <title>Draft genome sequence of the putrescine producing strain Lactococcus lactis subsp cremoris GE214.</title>
        <authorList>
            <person name="Ladero V."/>
            <person name="Linares D.M."/>
            <person name="del Rio B."/>
            <person name="Mayo B."/>
            <person name="Martin M.C."/>
            <person name="Fernandez M."/>
            <person name="Alvarez M.A."/>
        </authorList>
    </citation>
    <scope>NUCLEOTIDE SEQUENCE [LARGE SCALE GENOMIC DNA]</scope>
    <source>
        <strain evidence="2 3">GE214</strain>
    </source>
</reference>
<sequence>MNFIKPFIISGIIFLVLDICWLFFANKKIYQTNIGNLMGDFKIVPAIIFYIIYLVALTFFVLMPGLEKNSVGYVLFSGALLGLVCYSTYDLTNLASLKNWSLTVTIIDIIWGTFVSSLSASLSFLVITKFMKG</sequence>
<keyword evidence="1" id="KW-0812">Transmembrane</keyword>
<proteinExistence type="predicted"/>